<dbReference type="Pfam" id="PF01029">
    <property type="entry name" value="NusB"/>
    <property type="match status" value="1"/>
</dbReference>
<comment type="similarity">
    <text evidence="3 14">Belongs to the class I-like SAM-binding methyltransferase superfamily. RsmB/NOP family.</text>
</comment>
<protein>
    <recommendedName>
        <fullName evidence="4">16S rRNA (cytosine(967)-C(5))-methyltransferase</fullName>
        <ecNumber evidence="4">2.1.1.176</ecNumber>
    </recommendedName>
    <alternativeName>
        <fullName evidence="11">16S rRNA m5C967 methyltransferase</fullName>
    </alternativeName>
    <alternativeName>
        <fullName evidence="12">rRNA (cytosine-C(5)-)-methyltransferase RsmB</fullName>
    </alternativeName>
</protein>
<dbReference type="GO" id="GO:0006355">
    <property type="term" value="P:regulation of DNA-templated transcription"/>
    <property type="evidence" value="ECO:0007669"/>
    <property type="project" value="InterPro"/>
</dbReference>
<evidence type="ECO:0000256" key="12">
    <source>
        <dbReference type="ARBA" id="ARBA00031088"/>
    </source>
</evidence>
<comment type="catalytic activity">
    <reaction evidence="13">
        <text>cytidine(967) in 16S rRNA + S-adenosyl-L-methionine = 5-methylcytidine(967) in 16S rRNA + S-adenosyl-L-homocysteine + H(+)</text>
        <dbReference type="Rhea" id="RHEA:42748"/>
        <dbReference type="Rhea" id="RHEA-COMP:10219"/>
        <dbReference type="Rhea" id="RHEA-COMP:10220"/>
        <dbReference type="ChEBI" id="CHEBI:15378"/>
        <dbReference type="ChEBI" id="CHEBI:57856"/>
        <dbReference type="ChEBI" id="CHEBI:59789"/>
        <dbReference type="ChEBI" id="CHEBI:74483"/>
        <dbReference type="ChEBI" id="CHEBI:82748"/>
        <dbReference type="EC" id="2.1.1.176"/>
    </reaction>
</comment>
<feature type="active site" description="Nucleophile" evidence="14">
    <location>
        <position position="378"/>
    </location>
</feature>
<dbReference type="PROSITE" id="PS01153">
    <property type="entry name" value="NOL1_NOP2_SUN"/>
    <property type="match status" value="1"/>
</dbReference>
<evidence type="ECO:0000256" key="4">
    <source>
        <dbReference type="ARBA" id="ARBA00012140"/>
    </source>
</evidence>
<evidence type="ECO:0000256" key="8">
    <source>
        <dbReference type="ARBA" id="ARBA00022679"/>
    </source>
</evidence>
<keyword evidence="17" id="KW-1185">Reference proteome</keyword>
<dbReference type="InterPro" id="IPR049560">
    <property type="entry name" value="MeTrfase_RsmB-F_NOP2_cat"/>
</dbReference>
<dbReference type="InterPro" id="IPR018314">
    <property type="entry name" value="RsmB/NOL1/NOP2-like_CS"/>
</dbReference>
<keyword evidence="5" id="KW-0963">Cytoplasm</keyword>
<evidence type="ECO:0000313" key="16">
    <source>
        <dbReference type="EMBL" id="NWO23906.1"/>
    </source>
</evidence>
<keyword evidence="6" id="KW-0698">rRNA processing</keyword>
<evidence type="ECO:0000256" key="11">
    <source>
        <dbReference type="ARBA" id="ARBA00030399"/>
    </source>
</evidence>
<evidence type="ECO:0000259" key="15">
    <source>
        <dbReference type="PROSITE" id="PS51686"/>
    </source>
</evidence>
<evidence type="ECO:0000256" key="1">
    <source>
        <dbReference type="ARBA" id="ARBA00002724"/>
    </source>
</evidence>
<dbReference type="SUPFAM" id="SSF48013">
    <property type="entry name" value="NusB-like"/>
    <property type="match status" value="1"/>
</dbReference>
<dbReference type="CDD" id="cd02440">
    <property type="entry name" value="AdoMet_MTases"/>
    <property type="match status" value="1"/>
</dbReference>
<accession>A0A7Y8VSN2</accession>
<dbReference type="InterPro" id="IPR023267">
    <property type="entry name" value="RCMT"/>
</dbReference>
<dbReference type="NCBIfam" id="TIGR00563">
    <property type="entry name" value="rsmB"/>
    <property type="match status" value="1"/>
</dbReference>
<dbReference type="AlphaFoldDB" id="A0A7Y8VSN2"/>
<comment type="caution">
    <text evidence="16">The sequence shown here is derived from an EMBL/GenBank/DDBJ whole genome shotgun (WGS) entry which is preliminary data.</text>
</comment>
<dbReference type="InterPro" id="IPR004573">
    <property type="entry name" value="rRNA_ssu_MeTfrase_B"/>
</dbReference>
<organism evidence="16 17">
    <name type="scientific">Mogibacterium timidum</name>
    <dbReference type="NCBI Taxonomy" id="35519"/>
    <lineage>
        <taxon>Bacteria</taxon>
        <taxon>Bacillati</taxon>
        <taxon>Bacillota</taxon>
        <taxon>Clostridia</taxon>
        <taxon>Peptostreptococcales</taxon>
        <taxon>Anaerovoracaceae</taxon>
        <taxon>Mogibacterium</taxon>
    </lineage>
</organism>
<dbReference type="GO" id="GO:0008649">
    <property type="term" value="F:rRNA methyltransferase activity"/>
    <property type="evidence" value="ECO:0007669"/>
    <property type="project" value="InterPro"/>
</dbReference>
<evidence type="ECO:0000256" key="14">
    <source>
        <dbReference type="PROSITE-ProRule" id="PRU01023"/>
    </source>
</evidence>
<keyword evidence="10 14" id="KW-0694">RNA-binding</keyword>
<dbReference type="Gene3D" id="3.30.70.1170">
    <property type="entry name" value="Sun protein, domain 3"/>
    <property type="match status" value="1"/>
</dbReference>
<comment type="function">
    <text evidence="1">Specifically methylates the cytosine at position 967 (m5C967) of 16S rRNA.</text>
</comment>
<sequence length="423" mass="47162">MGTNWKAAYTALYKVYAEDAYSNLAINEALRDSDVSSQGFVRVMTKGVIRDTILIDANINRFADNGIKSIKKRPLIILRMGFFAIARMNSVPPYAAVNEAVSLAGKMTPGEKGFINAVLRAFVRDGGNLVISSTDDKLKEISCRYSFPYHLVRFLSKQYGSADIEKIIKGLYDIPELNIRRNSNACGRVDLLKRLHDRGIVAFVNELTQNGIIVEDGQVVSTPEYMRGMFSIQSTSSLRSIESFNPEPGDKVLDLCAAPGGKTAAMAEMMNDEGVIIATDIHEHRIRLINDTAARLGLGCIDAEVADAAVYRSDFDEYFDKVLADVPCSGLGVIAGKPELKLRVDLDELPELYKLQYQILENAYRYLKPGGTLMYSTCTINKKENEQIVAKLCDSFEKARVIEYNSILPYNKQVGFYYCKIQK</sequence>
<keyword evidence="7 14" id="KW-0489">Methyltransferase</keyword>
<evidence type="ECO:0000256" key="5">
    <source>
        <dbReference type="ARBA" id="ARBA00022490"/>
    </source>
</evidence>
<dbReference type="PANTHER" id="PTHR22807">
    <property type="entry name" value="NOP2 YEAST -RELATED NOL1/NOP2/FMU SUN DOMAIN-CONTAINING"/>
    <property type="match status" value="1"/>
</dbReference>
<feature type="domain" description="SAM-dependent MTase RsmB/NOP-type" evidence="15">
    <location>
        <begin position="167"/>
        <end position="423"/>
    </location>
</feature>
<feature type="binding site" evidence="14">
    <location>
        <begin position="256"/>
        <end position="262"/>
    </location>
    <ligand>
        <name>S-adenosyl-L-methionine</name>
        <dbReference type="ChEBI" id="CHEBI:59789"/>
    </ligand>
</feature>
<evidence type="ECO:0000256" key="10">
    <source>
        <dbReference type="ARBA" id="ARBA00022884"/>
    </source>
</evidence>
<evidence type="ECO:0000256" key="3">
    <source>
        <dbReference type="ARBA" id="ARBA00007494"/>
    </source>
</evidence>
<dbReference type="Proteomes" id="UP000526307">
    <property type="component" value="Unassembled WGS sequence"/>
</dbReference>
<dbReference type="PRINTS" id="PR02008">
    <property type="entry name" value="RCMTFAMILY"/>
</dbReference>
<feature type="binding site" evidence="14">
    <location>
        <position position="280"/>
    </location>
    <ligand>
        <name>S-adenosyl-L-methionine</name>
        <dbReference type="ChEBI" id="CHEBI:59789"/>
    </ligand>
</feature>
<evidence type="ECO:0000256" key="2">
    <source>
        <dbReference type="ARBA" id="ARBA00004496"/>
    </source>
</evidence>
<feature type="binding site" evidence="14">
    <location>
        <position position="307"/>
    </location>
    <ligand>
        <name>S-adenosyl-L-methionine</name>
        <dbReference type="ChEBI" id="CHEBI:59789"/>
    </ligand>
</feature>
<dbReference type="InterPro" id="IPR035926">
    <property type="entry name" value="NusB-like_sf"/>
</dbReference>
<keyword evidence="8 14" id="KW-0808">Transferase</keyword>
<comment type="subcellular location">
    <subcellularLocation>
        <location evidence="2">Cytoplasm</location>
    </subcellularLocation>
</comment>
<dbReference type="PANTHER" id="PTHR22807:SF53">
    <property type="entry name" value="RIBOSOMAL RNA SMALL SUBUNIT METHYLTRANSFERASE B-RELATED"/>
    <property type="match status" value="1"/>
</dbReference>
<dbReference type="InterPro" id="IPR001678">
    <property type="entry name" value="MeTrfase_RsmB-F_NOP2_dom"/>
</dbReference>
<evidence type="ECO:0000256" key="6">
    <source>
        <dbReference type="ARBA" id="ARBA00022552"/>
    </source>
</evidence>
<name>A0A7Y8VSN2_9FIRM</name>
<feature type="binding site" evidence="14">
    <location>
        <position position="325"/>
    </location>
    <ligand>
        <name>S-adenosyl-L-methionine</name>
        <dbReference type="ChEBI" id="CHEBI:59789"/>
    </ligand>
</feature>
<dbReference type="SUPFAM" id="SSF53335">
    <property type="entry name" value="S-adenosyl-L-methionine-dependent methyltransferases"/>
    <property type="match status" value="1"/>
</dbReference>
<dbReference type="RefSeq" id="WP_178978767.1">
    <property type="nucleotide sequence ID" value="NZ_JABXYR010000002.1"/>
</dbReference>
<dbReference type="InterPro" id="IPR029063">
    <property type="entry name" value="SAM-dependent_MTases_sf"/>
</dbReference>
<dbReference type="Gene3D" id="3.40.50.150">
    <property type="entry name" value="Vaccinia Virus protein VP39"/>
    <property type="match status" value="1"/>
</dbReference>
<dbReference type="GO" id="GO:0005737">
    <property type="term" value="C:cytoplasm"/>
    <property type="evidence" value="ECO:0007669"/>
    <property type="project" value="UniProtKB-SubCell"/>
</dbReference>
<dbReference type="Pfam" id="PF01189">
    <property type="entry name" value="Methyltr_RsmB-F"/>
    <property type="match status" value="1"/>
</dbReference>
<keyword evidence="9 14" id="KW-0949">S-adenosyl-L-methionine</keyword>
<evidence type="ECO:0000256" key="13">
    <source>
        <dbReference type="ARBA" id="ARBA00047283"/>
    </source>
</evidence>
<dbReference type="GO" id="GO:0003723">
    <property type="term" value="F:RNA binding"/>
    <property type="evidence" value="ECO:0007669"/>
    <property type="project" value="UniProtKB-UniRule"/>
</dbReference>
<gene>
    <name evidence="16" type="primary">rsmB</name>
    <name evidence="16" type="ORF">HW270_07555</name>
</gene>
<evidence type="ECO:0000256" key="7">
    <source>
        <dbReference type="ARBA" id="ARBA00022603"/>
    </source>
</evidence>
<dbReference type="NCBIfam" id="NF011494">
    <property type="entry name" value="PRK14902.1"/>
    <property type="match status" value="1"/>
</dbReference>
<dbReference type="Gene3D" id="1.10.940.10">
    <property type="entry name" value="NusB-like"/>
    <property type="match status" value="1"/>
</dbReference>
<evidence type="ECO:0000256" key="9">
    <source>
        <dbReference type="ARBA" id="ARBA00022691"/>
    </source>
</evidence>
<proteinExistence type="inferred from homology"/>
<dbReference type="EMBL" id="JABXYR010000002">
    <property type="protein sequence ID" value="NWO23906.1"/>
    <property type="molecule type" value="Genomic_DNA"/>
</dbReference>
<dbReference type="PROSITE" id="PS51686">
    <property type="entry name" value="SAM_MT_RSMB_NOP"/>
    <property type="match status" value="1"/>
</dbReference>
<reference evidence="16 17" key="1">
    <citation type="submission" date="2020-06" db="EMBL/GenBank/DDBJ databases">
        <title>Mogibacterium timidum strain W9173 genomic sequence.</title>
        <authorList>
            <person name="Wade W.G."/>
            <person name="Johnston C.D."/>
            <person name="Chen T."/>
            <person name="Dewhirst F.E."/>
        </authorList>
    </citation>
    <scope>NUCLEOTIDE SEQUENCE [LARGE SCALE GENOMIC DNA]</scope>
    <source>
        <strain evidence="16 17">W9173</strain>
    </source>
</reference>
<evidence type="ECO:0000313" key="17">
    <source>
        <dbReference type="Proteomes" id="UP000526307"/>
    </source>
</evidence>
<dbReference type="EC" id="2.1.1.176" evidence="4"/>
<dbReference type="InterPro" id="IPR006027">
    <property type="entry name" value="NusB_RsmB_TIM44"/>
</dbReference>